<dbReference type="PRINTS" id="PR00463">
    <property type="entry name" value="EP450I"/>
</dbReference>
<dbReference type="PANTHER" id="PTHR24305:SF210">
    <property type="entry name" value="CYTOCHROME P450 MONOOXYGENASE ASQL-RELATED"/>
    <property type="match status" value="1"/>
</dbReference>
<comment type="similarity">
    <text evidence="2 6">Belongs to the cytochrome P450 family.</text>
</comment>
<comment type="caution">
    <text evidence="8">The sequence shown here is derived from an EMBL/GenBank/DDBJ whole genome shotgun (WGS) entry which is preliminary data.</text>
</comment>
<dbReference type="InterPro" id="IPR001128">
    <property type="entry name" value="Cyt_P450"/>
</dbReference>
<keyword evidence="6" id="KW-0503">Monooxygenase</keyword>
<keyword evidence="7" id="KW-1133">Transmembrane helix</keyword>
<evidence type="ECO:0000256" key="3">
    <source>
        <dbReference type="ARBA" id="ARBA00022617"/>
    </source>
</evidence>
<keyword evidence="7" id="KW-0472">Membrane</keyword>
<dbReference type="EMBL" id="JBAWTH010000053">
    <property type="protein sequence ID" value="KAL2281927.1"/>
    <property type="molecule type" value="Genomic_DNA"/>
</dbReference>
<proteinExistence type="inferred from homology"/>
<dbReference type="PROSITE" id="PS00086">
    <property type="entry name" value="CYTOCHROME_P450"/>
    <property type="match status" value="1"/>
</dbReference>
<dbReference type="PANTHER" id="PTHR24305">
    <property type="entry name" value="CYTOCHROME P450"/>
    <property type="match status" value="1"/>
</dbReference>
<dbReference type="InterPro" id="IPR050121">
    <property type="entry name" value="Cytochrome_P450_monoxygenase"/>
</dbReference>
<organism evidence="8 9">
    <name type="scientific">Diaporthe vaccinii</name>
    <dbReference type="NCBI Taxonomy" id="105482"/>
    <lineage>
        <taxon>Eukaryota</taxon>
        <taxon>Fungi</taxon>
        <taxon>Dikarya</taxon>
        <taxon>Ascomycota</taxon>
        <taxon>Pezizomycotina</taxon>
        <taxon>Sordariomycetes</taxon>
        <taxon>Sordariomycetidae</taxon>
        <taxon>Diaporthales</taxon>
        <taxon>Diaporthaceae</taxon>
        <taxon>Diaporthe</taxon>
        <taxon>Diaporthe eres species complex</taxon>
    </lineage>
</organism>
<dbReference type="Proteomes" id="UP001600888">
    <property type="component" value="Unassembled WGS sequence"/>
</dbReference>
<evidence type="ECO:0000256" key="1">
    <source>
        <dbReference type="ARBA" id="ARBA00001971"/>
    </source>
</evidence>
<gene>
    <name evidence="8" type="ORF">FJTKL_11200</name>
</gene>
<dbReference type="SUPFAM" id="SSF48264">
    <property type="entry name" value="Cytochrome P450"/>
    <property type="match status" value="1"/>
</dbReference>
<evidence type="ECO:0000256" key="5">
    <source>
        <dbReference type="ARBA" id="ARBA00023004"/>
    </source>
</evidence>
<name>A0ABR4EHK7_9PEZI</name>
<evidence type="ECO:0000256" key="7">
    <source>
        <dbReference type="SAM" id="Phobius"/>
    </source>
</evidence>
<keyword evidence="4 6" id="KW-0479">Metal-binding</keyword>
<dbReference type="Pfam" id="PF00067">
    <property type="entry name" value="p450"/>
    <property type="match status" value="1"/>
</dbReference>
<feature type="transmembrane region" description="Helical" evidence="7">
    <location>
        <begin position="20"/>
        <end position="41"/>
    </location>
</feature>
<evidence type="ECO:0000313" key="8">
    <source>
        <dbReference type="EMBL" id="KAL2281927.1"/>
    </source>
</evidence>
<keyword evidence="9" id="KW-1185">Reference proteome</keyword>
<evidence type="ECO:0000313" key="9">
    <source>
        <dbReference type="Proteomes" id="UP001600888"/>
    </source>
</evidence>
<dbReference type="InterPro" id="IPR036396">
    <property type="entry name" value="Cyt_P450_sf"/>
</dbReference>
<dbReference type="Gene3D" id="1.10.630.10">
    <property type="entry name" value="Cytochrome P450"/>
    <property type="match status" value="1"/>
</dbReference>
<keyword evidence="6" id="KW-0560">Oxidoreductase</keyword>
<dbReference type="PRINTS" id="PR00385">
    <property type="entry name" value="P450"/>
</dbReference>
<evidence type="ECO:0000256" key="4">
    <source>
        <dbReference type="ARBA" id="ARBA00022723"/>
    </source>
</evidence>
<evidence type="ECO:0008006" key="10">
    <source>
        <dbReference type="Google" id="ProtNLM"/>
    </source>
</evidence>
<keyword evidence="7" id="KW-0812">Transmembrane</keyword>
<evidence type="ECO:0000256" key="2">
    <source>
        <dbReference type="ARBA" id="ARBA00010617"/>
    </source>
</evidence>
<keyword evidence="3 6" id="KW-0349">Heme</keyword>
<dbReference type="CDD" id="cd11058">
    <property type="entry name" value="CYP60B-like"/>
    <property type="match status" value="1"/>
</dbReference>
<keyword evidence="5 6" id="KW-0408">Iron</keyword>
<protein>
    <recommendedName>
        <fullName evidence="10">Cytochrome P450</fullName>
    </recommendedName>
</protein>
<accession>A0ABR4EHK7</accession>
<reference evidence="8 9" key="1">
    <citation type="submission" date="2024-03" db="EMBL/GenBank/DDBJ databases">
        <title>A high-quality draft genome sequence of Diaporthe vaccinii, a causative agent of upright dieback and viscid rot disease in cranberry plants.</title>
        <authorList>
            <person name="Sarrasin M."/>
            <person name="Lang B.F."/>
            <person name="Burger G."/>
        </authorList>
    </citation>
    <scope>NUCLEOTIDE SEQUENCE [LARGE SCALE GENOMIC DNA]</scope>
    <source>
        <strain evidence="8 9">IS7</strain>
    </source>
</reference>
<sequence length="519" mass="59319">MALPDLLGCLLRDTAFSKVAFAAAVGLATYLLAVVLYGLLLHPLRRYPGPMYARFTRIPFWIASLRGDSHTFIQALHEKHGPVVRYSPSAISYTEAQAWRDICGYEKSRRENPKTSWFQLPAYNGVPSIFAIPDSGEHARVRRVFSPAFSERSLKQQEALFQRYVDLLLSKIRQQCHQAGGGGGRVEMVRMLNYMAFDIMAELCFGEPLGLLDKMEYSQWVASVFGAVKMLPFLQICEYYPLLGHLVHKLEPRWARKMRDTHFRHSADRVDSRLADGSDKPDIWNLLLSEDGKQHRLTLDEMHSNSETFMMAGTETTATLMSGLLYYLLVNPDKYALLCTEIRTSFTSSDDITMERLAGLKYLNACIQEGLRIYPPISVGVPRTIPTGGNAVMGQWLPAGTDVSVHQMAAYHSLANFKHPSHFVPERWLGDVEYTNDRRDVHQPFSFGPRNCIGMSFAWHEMRLAVGKLIFNFDFELCDESRDWTRQKVFVLWEKDPLYVRVKPFVSERENIRETVPNT</sequence>
<dbReference type="InterPro" id="IPR002401">
    <property type="entry name" value="Cyt_P450_E_grp-I"/>
</dbReference>
<evidence type="ECO:0000256" key="6">
    <source>
        <dbReference type="RuleBase" id="RU000461"/>
    </source>
</evidence>
<dbReference type="InterPro" id="IPR017972">
    <property type="entry name" value="Cyt_P450_CS"/>
</dbReference>
<comment type="cofactor">
    <cofactor evidence="1">
        <name>heme</name>
        <dbReference type="ChEBI" id="CHEBI:30413"/>
    </cofactor>
</comment>